<comment type="subcellular location">
    <subcellularLocation>
        <location evidence="1 9">Cell membrane</location>
        <topology evidence="1">Multi-pass membrane protein</topology>
    </subcellularLocation>
    <subcellularLocation>
        <location evidence="9">Bacterial flagellum basal body</location>
    </subcellularLocation>
</comment>
<proteinExistence type="inferred from homology"/>
<keyword evidence="11" id="KW-1185">Reference proteome</keyword>
<dbReference type="PRINTS" id="PR00952">
    <property type="entry name" value="TYPE3IMQPROT"/>
</dbReference>
<dbReference type="Pfam" id="PF01313">
    <property type="entry name" value="Bac_export_3"/>
    <property type="match status" value="1"/>
</dbReference>
<evidence type="ECO:0000256" key="4">
    <source>
        <dbReference type="ARBA" id="ARBA00022475"/>
    </source>
</evidence>
<reference evidence="10" key="1">
    <citation type="submission" date="2021-04" db="EMBL/GenBank/DDBJ databases">
        <authorList>
            <person name="Zhang D.-C."/>
        </authorList>
    </citation>
    <scope>NUCLEOTIDE SEQUENCE</scope>
    <source>
        <strain evidence="10">CGMCC 1.15697</strain>
    </source>
</reference>
<evidence type="ECO:0000256" key="6">
    <source>
        <dbReference type="ARBA" id="ARBA00022989"/>
    </source>
</evidence>
<comment type="caution">
    <text evidence="10">The sequence shown here is derived from an EMBL/GenBank/DDBJ whole genome shotgun (WGS) entry which is preliminary data.</text>
</comment>
<keyword evidence="10" id="KW-0966">Cell projection</keyword>
<dbReference type="GO" id="GO:0009425">
    <property type="term" value="C:bacterial-type flagellum basal body"/>
    <property type="evidence" value="ECO:0007669"/>
    <property type="project" value="UniProtKB-SubCell"/>
</dbReference>
<dbReference type="InterPro" id="IPR006305">
    <property type="entry name" value="FliQ"/>
</dbReference>
<comment type="similarity">
    <text evidence="2 9">Belongs to the FliQ/MopD/SpaQ family.</text>
</comment>
<evidence type="ECO:0000256" key="3">
    <source>
        <dbReference type="ARBA" id="ARBA00021718"/>
    </source>
</evidence>
<feature type="transmembrane region" description="Helical" evidence="9">
    <location>
        <begin position="14"/>
        <end position="39"/>
    </location>
</feature>
<dbReference type="GO" id="GO:0009306">
    <property type="term" value="P:protein secretion"/>
    <property type="evidence" value="ECO:0007669"/>
    <property type="project" value="InterPro"/>
</dbReference>
<feature type="transmembrane region" description="Helical" evidence="9">
    <location>
        <begin position="51"/>
        <end position="70"/>
    </location>
</feature>
<dbReference type="Proteomes" id="UP000672602">
    <property type="component" value="Unassembled WGS sequence"/>
</dbReference>
<keyword evidence="4 9" id="KW-1003">Cell membrane</keyword>
<dbReference type="AlphaFoldDB" id="A0A8J7RYD8"/>
<sequence>MNAEQALDIARETIFVLLIVASPIMLIGLAVGLTVAIFQALTQIQEVTLTFVPKIIVVFLSMLVLLPFMLNQLEGLMETVADRIIAGGG</sequence>
<keyword evidence="8 9" id="KW-0975">Bacterial flagellum</keyword>
<evidence type="ECO:0000256" key="2">
    <source>
        <dbReference type="ARBA" id="ARBA00006156"/>
    </source>
</evidence>
<keyword evidence="5 9" id="KW-0812">Transmembrane</keyword>
<keyword evidence="10" id="KW-0969">Cilium</keyword>
<comment type="function">
    <text evidence="9">Role in flagellar biosynthesis.</text>
</comment>
<dbReference type="PANTHER" id="PTHR34040">
    <property type="entry name" value="FLAGELLAR BIOSYNTHETIC PROTEIN FLIQ"/>
    <property type="match status" value="1"/>
</dbReference>
<keyword evidence="6 9" id="KW-1133">Transmembrane helix</keyword>
<dbReference type="InterPro" id="IPR002191">
    <property type="entry name" value="Bac_export_3"/>
</dbReference>
<dbReference type="GO" id="GO:0005886">
    <property type="term" value="C:plasma membrane"/>
    <property type="evidence" value="ECO:0007669"/>
    <property type="project" value="UniProtKB-SubCell"/>
</dbReference>
<accession>A0A8J7RYD8</accession>
<dbReference type="RefSeq" id="WP_210681582.1">
    <property type="nucleotide sequence ID" value="NZ_JAGMWN010000003.1"/>
</dbReference>
<evidence type="ECO:0000256" key="7">
    <source>
        <dbReference type="ARBA" id="ARBA00023136"/>
    </source>
</evidence>
<protein>
    <recommendedName>
        <fullName evidence="3 9">Flagellar biosynthetic protein FliQ</fullName>
    </recommendedName>
</protein>
<evidence type="ECO:0000313" key="10">
    <source>
        <dbReference type="EMBL" id="MBP5857012.1"/>
    </source>
</evidence>
<dbReference type="PIRSF" id="PIRSF004669">
    <property type="entry name" value="FliQ"/>
    <property type="match status" value="1"/>
</dbReference>
<name>A0A8J7RYD8_9PROT</name>
<organism evidence="10 11">
    <name type="scientific">Marivibrio halodurans</name>
    <dbReference type="NCBI Taxonomy" id="2039722"/>
    <lineage>
        <taxon>Bacteria</taxon>
        <taxon>Pseudomonadati</taxon>
        <taxon>Pseudomonadota</taxon>
        <taxon>Alphaproteobacteria</taxon>
        <taxon>Rhodospirillales</taxon>
        <taxon>Rhodospirillaceae</taxon>
        <taxon>Marivibrio</taxon>
    </lineage>
</organism>
<keyword evidence="10" id="KW-0282">Flagellum</keyword>
<evidence type="ECO:0000313" key="11">
    <source>
        <dbReference type="Proteomes" id="UP000672602"/>
    </source>
</evidence>
<dbReference type="EMBL" id="JAGMWN010000003">
    <property type="protein sequence ID" value="MBP5857012.1"/>
    <property type="molecule type" value="Genomic_DNA"/>
</dbReference>
<keyword evidence="7 9" id="KW-0472">Membrane</keyword>
<dbReference type="GO" id="GO:0044780">
    <property type="term" value="P:bacterial-type flagellum assembly"/>
    <property type="evidence" value="ECO:0007669"/>
    <property type="project" value="InterPro"/>
</dbReference>
<dbReference type="NCBIfam" id="TIGR01402">
    <property type="entry name" value="fliQ"/>
    <property type="match status" value="1"/>
</dbReference>
<dbReference type="PANTHER" id="PTHR34040:SF2">
    <property type="entry name" value="FLAGELLAR BIOSYNTHETIC PROTEIN FLIQ"/>
    <property type="match status" value="1"/>
</dbReference>
<evidence type="ECO:0000256" key="9">
    <source>
        <dbReference type="RuleBase" id="RU364090"/>
    </source>
</evidence>
<evidence type="ECO:0000256" key="5">
    <source>
        <dbReference type="ARBA" id="ARBA00022692"/>
    </source>
</evidence>
<gene>
    <name evidence="9 10" type="primary">fliQ</name>
    <name evidence="10" type="ORF">KAJ83_08330</name>
</gene>
<evidence type="ECO:0000256" key="8">
    <source>
        <dbReference type="ARBA" id="ARBA00023143"/>
    </source>
</evidence>
<evidence type="ECO:0000256" key="1">
    <source>
        <dbReference type="ARBA" id="ARBA00004651"/>
    </source>
</evidence>